<gene>
    <name evidence="2" type="ORF">Mal15_40180</name>
</gene>
<proteinExistence type="predicted"/>
<dbReference type="EMBL" id="CP036264">
    <property type="protein sequence ID" value="QEF99951.1"/>
    <property type="molecule type" value="Genomic_DNA"/>
</dbReference>
<name>A0A5B9MFD7_9BACT</name>
<evidence type="ECO:0000256" key="1">
    <source>
        <dbReference type="SAM" id="MobiDB-lite"/>
    </source>
</evidence>
<feature type="region of interest" description="Disordered" evidence="1">
    <location>
        <begin position="52"/>
        <end position="237"/>
    </location>
</feature>
<evidence type="ECO:0000313" key="2">
    <source>
        <dbReference type="EMBL" id="QEF99951.1"/>
    </source>
</evidence>
<feature type="compositionally biased region" description="Pro residues" evidence="1">
    <location>
        <begin position="133"/>
        <end position="155"/>
    </location>
</feature>
<protein>
    <submittedName>
        <fullName evidence="2">Uncharacterized protein</fullName>
    </submittedName>
</protein>
<sequence>MCCLLSLSQGCRGRAHEDLYRAKMANEIRVLEDQLYDADYQNRVLRDELERSRLRDAADDPNDPPQRQNQRRPAHGPPTPVEPDDYEILELDPPAAADRPAPKSPTPAVIPTPADEPGMGLPLPPASDDQPADPAPEPEPTPDPATPQSPQPLVDPPTEGLGMPREAIETPAPAESEGPFSELPPPTELIPPGEGELMDDQIIPGPPLPPDEDPESPPGKVTPPSDAKKMGFEPPEAAPLAIPDRLELHDGLSGGHQFDKDAEIDGLLLIVTVVDQDGRALSLENFDVDAELTVVVLDPEDDSEDASLGRWEFDPDQVRDMVRRTPIDGIHVPIEWQDRIPDGHDVMVHVRMAAAEEEMRCQGRVRLEQSVASANWLPRG</sequence>
<dbReference type="Proteomes" id="UP000321353">
    <property type="component" value="Chromosome"/>
</dbReference>
<evidence type="ECO:0000313" key="3">
    <source>
        <dbReference type="Proteomes" id="UP000321353"/>
    </source>
</evidence>
<dbReference type="AlphaFoldDB" id="A0A5B9MFD7"/>
<organism evidence="2 3">
    <name type="scientific">Stieleria maiorica</name>
    <dbReference type="NCBI Taxonomy" id="2795974"/>
    <lineage>
        <taxon>Bacteria</taxon>
        <taxon>Pseudomonadati</taxon>
        <taxon>Planctomycetota</taxon>
        <taxon>Planctomycetia</taxon>
        <taxon>Pirellulales</taxon>
        <taxon>Pirellulaceae</taxon>
        <taxon>Stieleria</taxon>
    </lineage>
</organism>
<accession>A0A5B9MFD7</accession>
<reference evidence="2 3" key="1">
    <citation type="submission" date="2019-02" db="EMBL/GenBank/DDBJ databases">
        <title>Planctomycetal bacteria perform biofilm scaping via a novel small molecule.</title>
        <authorList>
            <person name="Jeske O."/>
            <person name="Boedeker C."/>
            <person name="Wiegand S."/>
            <person name="Breitling P."/>
            <person name="Kallscheuer N."/>
            <person name="Jogler M."/>
            <person name="Rohde M."/>
            <person name="Petersen J."/>
            <person name="Medema M.H."/>
            <person name="Surup F."/>
            <person name="Jogler C."/>
        </authorList>
    </citation>
    <scope>NUCLEOTIDE SEQUENCE [LARGE SCALE GENOMIC DNA]</scope>
    <source>
        <strain evidence="2 3">Mal15</strain>
    </source>
</reference>
<keyword evidence="3" id="KW-1185">Reference proteome</keyword>
<dbReference type="KEGG" id="smam:Mal15_40180"/>